<evidence type="ECO:0000256" key="5">
    <source>
        <dbReference type="ARBA" id="ARBA00023136"/>
    </source>
</evidence>
<dbReference type="InterPro" id="IPR001285">
    <property type="entry name" value="Synaptophysin/porin"/>
</dbReference>
<accession>A0A4W3J0G0</accession>
<keyword evidence="11" id="KW-1185">Reference proteome</keyword>
<evidence type="ECO:0000256" key="8">
    <source>
        <dbReference type="SAM" id="Phobius"/>
    </source>
</evidence>
<evidence type="ECO:0000256" key="1">
    <source>
        <dbReference type="ARBA" id="ARBA00004141"/>
    </source>
</evidence>
<evidence type="ECO:0000313" key="10">
    <source>
        <dbReference type="Ensembl" id="ENSCMIP00000031748.1"/>
    </source>
</evidence>
<sequence>MEIAAKITSGFKMNLEPLREPLGFIKVLEWVFAIFAFATCGGYSGQSVVNMTCPEVIPLETTQIVVSFSYPFRLNKIAYDAPGCINHTEPQKLYLQGDLSPSSEFFVTIGAFAFLCSLAALVLYLGYHSTYQASKKLPIADFLLTVLFAFLWLVSSSAWAQGLTDLKFATAPSNIISSINLCQKQLDACTPGQLPIMGRLNASVVSERGGVRKGKGLVWWGASEGGGGAGIGLVFVAVREGAGVFGVVRGGVEMLGVIGVGRYGW</sequence>
<comment type="similarity">
    <text evidence="2">Belongs to the synaptophysin/synaptobrevin family.</text>
</comment>
<comment type="subcellular location">
    <subcellularLocation>
        <location evidence="1">Membrane</location>
        <topology evidence="1">Multi-pass membrane protein</topology>
    </subcellularLocation>
</comment>
<gene>
    <name evidence="10" type="primary">LOC103182409</name>
</gene>
<feature type="transmembrane region" description="Helical" evidence="8">
    <location>
        <begin position="139"/>
        <end position="160"/>
    </location>
</feature>
<feature type="transmembrane region" description="Helical" evidence="8">
    <location>
        <begin position="105"/>
        <end position="127"/>
    </location>
</feature>
<organism evidence="10 11">
    <name type="scientific">Callorhinchus milii</name>
    <name type="common">Ghost shark</name>
    <dbReference type="NCBI Taxonomy" id="7868"/>
    <lineage>
        <taxon>Eukaryota</taxon>
        <taxon>Metazoa</taxon>
        <taxon>Chordata</taxon>
        <taxon>Craniata</taxon>
        <taxon>Vertebrata</taxon>
        <taxon>Chondrichthyes</taxon>
        <taxon>Holocephali</taxon>
        <taxon>Chimaeriformes</taxon>
        <taxon>Callorhinchidae</taxon>
        <taxon>Callorhinchus</taxon>
    </lineage>
</organism>
<reference evidence="11" key="3">
    <citation type="journal article" date="2014" name="Nature">
        <title>Elephant shark genome provides unique insights into gnathostome evolution.</title>
        <authorList>
            <consortium name="International Elephant Shark Genome Sequencing Consortium"/>
            <person name="Venkatesh B."/>
            <person name="Lee A.P."/>
            <person name="Ravi V."/>
            <person name="Maurya A.K."/>
            <person name="Lian M.M."/>
            <person name="Swann J.B."/>
            <person name="Ohta Y."/>
            <person name="Flajnik M.F."/>
            <person name="Sutoh Y."/>
            <person name="Kasahara M."/>
            <person name="Hoon S."/>
            <person name="Gangu V."/>
            <person name="Roy S.W."/>
            <person name="Irimia M."/>
            <person name="Korzh V."/>
            <person name="Kondrychyn I."/>
            <person name="Lim Z.W."/>
            <person name="Tay B.H."/>
            <person name="Tohari S."/>
            <person name="Kong K.W."/>
            <person name="Ho S."/>
            <person name="Lorente-Galdos B."/>
            <person name="Quilez J."/>
            <person name="Marques-Bonet T."/>
            <person name="Raney B.J."/>
            <person name="Ingham P.W."/>
            <person name="Tay A."/>
            <person name="Hillier L.W."/>
            <person name="Minx P."/>
            <person name="Boehm T."/>
            <person name="Wilson R.K."/>
            <person name="Brenner S."/>
            <person name="Warren W.C."/>
        </authorList>
    </citation>
    <scope>NUCLEOTIDE SEQUENCE [LARGE SCALE GENOMIC DNA]</scope>
</reference>
<keyword evidence="5 7" id="KW-0472">Membrane</keyword>
<proteinExistence type="inferred from homology"/>
<dbReference type="GO" id="GO:0030672">
    <property type="term" value="C:synaptic vesicle membrane"/>
    <property type="evidence" value="ECO:0007669"/>
    <property type="project" value="TreeGrafter"/>
</dbReference>
<feature type="transmembrane region" description="Helical" evidence="8">
    <location>
        <begin position="21"/>
        <end position="44"/>
    </location>
</feature>
<evidence type="ECO:0000256" key="7">
    <source>
        <dbReference type="PROSITE-ProRule" id="PRU00581"/>
    </source>
</evidence>
<dbReference type="GeneTree" id="ENSGT01030000234637"/>
<dbReference type="PANTHER" id="PTHR10306">
    <property type="entry name" value="SYNAPTOPHYSIN"/>
    <property type="match status" value="1"/>
</dbReference>
<evidence type="ECO:0000256" key="6">
    <source>
        <dbReference type="ARBA" id="ARBA00023180"/>
    </source>
</evidence>
<dbReference type="PROSITE" id="PS51225">
    <property type="entry name" value="MARVEL"/>
    <property type="match status" value="1"/>
</dbReference>
<dbReference type="PRINTS" id="PR00220">
    <property type="entry name" value="SYNAPTOPHYSN"/>
</dbReference>
<dbReference type="Proteomes" id="UP000314986">
    <property type="component" value="Unassembled WGS sequence"/>
</dbReference>
<reference evidence="11" key="1">
    <citation type="journal article" date="2006" name="Science">
        <title>Ancient noncoding elements conserved in the human genome.</title>
        <authorList>
            <person name="Venkatesh B."/>
            <person name="Kirkness E.F."/>
            <person name="Loh Y.H."/>
            <person name="Halpern A.L."/>
            <person name="Lee A.P."/>
            <person name="Johnson J."/>
            <person name="Dandona N."/>
            <person name="Viswanathan L.D."/>
            <person name="Tay A."/>
            <person name="Venter J.C."/>
            <person name="Strausberg R.L."/>
            <person name="Brenner S."/>
        </authorList>
    </citation>
    <scope>NUCLEOTIDE SEQUENCE [LARGE SCALE GENOMIC DNA]</scope>
</reference>
<reference evidence="10" key="4">
    <citation type="submission" date="2025-08" db="UniProtKB">
        <authorList>
            <consortium name="Ensembl"/>
        </authorList>
    </citation>
    <scope>IDENTIFICATION</scope>
</reference>
<dbReference type="Pfam" id="PF01284">
    <property type="entry name" value="MARVEL"/>
    <property type="match status" value="1"/>
</dbReference>
<dbReference type="AlphaFoldDB" id="A0A4W3J0G0"/>
<dbReference type="PANTHER" id="PTHR10306:SF9">
    <property type="entry name" value="SYNAPTOPHYSIN-LIKE PROTEIN 1"/>
    <property type="match status" value="1"/>
</dbReference>
<keyword evidence="4 8" id="KW-1133">Transmembrane helix</keyword>
<keyword evidence="3 7" id="KW-0812">Transmembrane</keyword>
<evidence type="ECO:0000256" key="2">
    <source>
        <dbReference type="ARBA" id="ARBA00006476"/>
    </source>
</evidence>
<keyword evidence="6" id="KW-0325">Glycoprotein</keyword>
<feature type="domain" description="MARVEL" evidence="9">
    <location>
        <begin position="17"/>
        <end position="226"/>
    </location>
</feature>
<evidence type="ECO:0000313" key="11">
    <source>
        <dbReference type="Proteomes" id="UP000314986"/>
    </source>
</evidence>
<protein>
    <submittedName>
        <fullName evidence="10">Synaptophysin-like 2b</fullName>
    </submittedName>
</protein>
<dbReference type="InParanoid" id="A0A4W3J0G0"/>
<reference evidence="11" key="2">
    <citation type="journal article" date="2007" name="PLoS Biol.">
        <title>Survey sequencing and comparative analysis of the elephant shark (Callorhinchus milii) genome.</title>
        <authorList>
            <person name="Venkatesh B."/>
            <person name="Kirkness E.F."/>
            <person name="Loh Y.H."/>
            <person name="Halpern A.L."/>
            <person name="Lee A.P."/>
            <person name="Johnson J."/>
            <person name="Dandona N."/>
            <person name="Viswanathan L.D."/>
            <person name="Tay A."/>
            <person name="Venter J.C."/>
            <person name="Strausberg R.L."/>
            <person name="Brenner S."/>
        </authorList>
    </citation>
    <scope>NUCLEOTIDE SEQUENCE [LARGE SCALE GENOMIC DNA]</scope>
</reference>
<evidence type="ECO:0000256" key="4">
    <source>
        <dbReference type="ARBA" id="ARBA00022989"/>
    </source>
</evidence>
<dbReference type="Ensembl" id="ENSCMIT00000032234.1">
    <property type="protein sequence ID" value="ENSCMIP00000031748.1"/>
    <property type="gene ID" value="ENSCMIG00000013607.1"/>
</dbReference>
<name>A0A4W3J0G0_CALMI</name>
<evidence type="ECO:0000259" key="9">
    <source>
        <dbReference type="PROSITE" id="PS51225"/>
    </source>
</evidence>
<evidence type="ECO:0000256" key="3">
    <source>
        <dbReference type="ARBA" id="ARBA00022692"/>
    </source>
</evidence>
<dbReference type="InterPro" id="IPR008253">
    <property type="entry name" value="Marvel"/>
</dbReference>
<dbReference type="STRING" id="7868.ENSCMIP00000031748"/>
<reference evidence="10" key="5">
    <citation type="submission" date="2025-09" db="UniProtKB">
        <authorList>
            <consortium name="Ensembl"/>
        </authorList>
    </citation>
    <scope>IDENTIFICATION</scope>
</reference>